<comment type="catalytic activity">
    <reaction evidence="10 11">
        <text>tRNA(Arg) + L-arginine + ATP = L-arginyl-tRNA(Arg) + AMP + diphosphate</text>
        <dbReference type="Rhea" id="RHEA:20301"/>
        <dbReference type="Rhea" id="RHEA-COMP:9658"/>
        <dbReference type="Rhea" id="RHEA-COMP:9673"/>
        <dbReference type="ChEBI" id="CHEBI:30616"/>
        <dbReference type="ChEBI" id="CHEBI:32682"/>
        <dbReference type="ChEBI" id="CHEBI:33019"/>
        <dbReference type="ChEBI" id="CHEBI:78442"/>
        <dbReference type="ChEBI" id="CHEBI:78513"/>
        <dbReference type="ChEBI" id="CHEBI:456215"/>
        <dbReference type="EC" id="6.1.1.19"/>
    </reaction>
</comment>
<evidence type="ECO:0000256" key="8">
    <source>
        <dbReference type="ARBA" id="ARBA00022917"/>
    </source>
</evidence>
<evidence type="ECO:0000256" key="1">
    <source>
        <dbReference type="ARBA" id="ARBA00004496"/>
    </source>
</evidence>
<dbReference type="AlphaFoldDB" id="A0A2X4V7Y0"/>
<dbReference type="Gene3D" id="3.30.1360.70">
    <property type="entry name" value="Arginyl tRNA synthetase N-terminal domain"/>
    <property type="match status" value="1"/>
</dbReference>
<dbReference type="EMBL" id="LS483470">
    <property type="protein sequence ID" value="SQI41390.1"/>
    <property type="molecule type" value="Genomic_DNA"/>
</dbReference>
<dbReference type="GO" id="GO:0005737">
    <property type="term" value="C:cytoplasm"/>
    <property type="evidence" value="ECO:0007669"/>
    <property type="project" value="UniProtKB-SubCell"/>
</dbReference>
<dbReference type="EC" id="6.1.1.19" evidence="11"/>
<dbReference type="Gene3D" id="3.40.50.620">
    <property type="entry name" value="HUPs"/>
    <property type="match status" value="1"/>
</dbReference>
<dbReference type="Pfam" id="PF05746">
    <property type="entry name" value="DALR_1"/>
    <property type="match status" value="1"/>
</dbReference>
<dbReference type="InterPro" id="IPR014729">
    <property type="entry name" value="Rossmann-like_a/b/a_fold"/>
</dbReference>
<dbReference type="CDD" id="cd07956">
    <property type="entry name" value="Anticodon_Ia_Arg"/>
    <property type="match status" value="1"/>
</dbReference>
<feature type="domain" description="DALR anticodon binding" evidence="13">
    <location>
        <begin position="464"/>
        <end position="580"/>
    </location>
</feature>
<keyword evidence="9 11" id="KW-0030">Aminoacyl-tRNA synthetase</keyword>
<dbReference type="InterPro" id="IPR008909">
    <property type="entry name" value="DALR_anticod-bd"/>
</dbReference>
<dbReference type="InterPro" id="IPR009080">
    <property type="entry name" value="tRNAsynth_Ia_anticodon-bd"/>
</dbReference>
<proteinExistence type="inferred from homology"/>
<evidence type="ECO:0000256" key="4">
    <source>
        <dbReference type="ARBA" id="ARBA00022490"/>
    </source>
</evidence>
<dbReference type="FunFam" id="3.40.50.620:FF:000030">
    <property type="entry name" value="Arginine--tRNA ligase"/>
    <property type="match status" value="1"/>
</dbReference>
<evidence type="ECO:0000256" key="7">
    <source>
        <dbReference type="ARBA" id="ARBA00022840"/>
    </source>
</evidence>
<dbReference type="SMART" id="SM00836">
    <property type="entry name" value="DALR_1"/>
    <property type="match status" value="1"/>
</dbReference>
<dbReference type="Gene3D" id="1.10.730.10">
    <property type="entry name" value="Isoleucyl-tRNA Synthetase, Domain 1"/>
    <property type="match status" value="1"/>
</dbReference>
<dbReference type="GO" id="GO:0005524">
    <property type="term" value="F:ATP binding"/>
    <property type="evidence" value="ECO:0007669"/>
    <property type="project" value="UniProtKB-UniRule"/>
</dbReference>
<dbReference type="SUPFAM" id="SSF55190">
    <property type="entry name" value="Arginyl-tRNA synthetase (ArgRS), N-terminal 'additional' domain"/>
    <property type="match status" value="1"/>
</dbReference>
<dbReference type="SUPFAM" id="SSF47323">
    <property type="entry name" value="Anticodon-binding domain of a subclass of class I aminoacyl-tRNA synthetases"/>
    <property type="match status" value="1"/>
</dbReference>
<dbReference type="CDD" id="cd00671">
    <property type="entry name" value="ArgRS_core"/>
    <property type="match status" value="1"/>
</dbReference>
<comment type="similarity">
    <text evidence="2 11 12">Belongs to the class-I aminoacyl-tRNA synthetase family.</text>
</comment>
<dbReference type="PANTHER" id="PTHR11956:SF5">
    <property type="entry name" value="ARGININE--TRNA LIGASE, CYTOPLASMIC"/>
    <property type="match status" value="1"/>
</dbReference>
<dbReference type="PROSITE" id="PS00178">
    <property type="entry name" value="AA_TRNA_LIGASE_I"/>
    <property type="match status" value="1"/>
</dbReference>
<accession>A0A2X4V7Y0</accession>
<dbReference type="InterPro" id="IPR035684">
    <property type="entry name" value="ArgRS_core"/>
</dbReference>
<evidence type="ECO:0000256" key="2">
    <source>
        <dbReference type="ARBA" id="ARBA00005594"/>
    </source>
</evidence>
<dbReference type="PANTHER" id="PTHR11956">
    <property type="entry name" value="ARGINYL-TRNA SYNTHETASE"/>
    <property type="match status" value="1"/>
</dbReference>
<keyword evidence="7 11" id="KW-0067">ATP-binding</keyword>
<keyword evidence="8 11" id="KW-0648">Protein biosynthesis</keyword>
<evidence type="ECO:0000259" key="14">
    <source>
        <dbReference type="SMART" id="SM01016"/>
    </source>
</evidence>
<keyword evidence="4 11" id="KW-0963">Cytoplasm</keyword>
<dbReference type="GO" id="GO:0006420">
    <property type="term" value="P:arginyl-tRNA aminoacylation"/>
    <property type="evidence" value="ECO:0007669"/>
    <property type="project" value="UniProtKB-UniRule"/>
</dbReference>
<evidence type="ECO:0000259" key="13">
    <source>
        <dbReference type="SMART" id="SM00836"/>
    </source>
</evidence>
<gene>
    <name evidence="11 15" type="primary">argS</name>
    <name evidence="15" type="ORF">NCTC12151_02049</name>
</gene>
<evidence type="ECO:0000313" key="15">
    <source>
        <dbReference type="EMBL" id="SQI41390.1"/>
    </source>
</evidence>
<protein>
    <recommendedName>
        <fullName evidence="11">Arginine--tRNA ligase</fullName>
        <ecNumber evidence="11">6.1.1.19</ecNumber>
    </recommendedName>
    <alternativeName>
        <fullName evidence="11">Arginyl-tRNA synthetase</fullName>
        <shortName evidence="11">ArgRS</shortName>
    </alternativeName>
</protein>
<dbReference type="Pfam" id="PF00750">
    <property type="entry name" value="tRNA-synt_1d"/>
    <property type="match status" value="1"/>
</dbReference>
<dbReference type="FunFam" id="1.10.730.10:FF:000001">
    <property type="entry name" value="Arginine--tRNA ligase"/>
    <property type="match status" value="1"/>
</dbReference>
<evidence type="ECO:0000313" key="16">
    <source>
        <dbReference type="Proteomes" id="UP000249005"/>
    </source>
</evidence>
<evidence type="ECO:0000256" key="10">
    <source>
        <dbReference type="ARBA" id="ARBA00049339"/>
    </source>
</evidence>
<dbReference type="FunFam" id="3.30.1360.70:FF:000001">
    <property type="entry name" value="Arginine--tRNA ligase"/>
    <property type="match status" value="1"/>
</dbReference>
<sequence>MNIQALLSDKITQAMIAAGAQEDCEAQVRQSAKSQFGDYQANGIMAVAKRLGLPPRQLAEQVLSHLDLSGIASKVEMAGPGFINIFLDTQWLEKNAETALQSDRLNVTLAEKQTIVVDYSAPNVAKEMHVGHLRSTIIGDAVVRTLEFLGHKVIRANHVGDWGTQFGMLIAYLEKMENEHADNMSLSDLESFYRSAKQHYDSDPVFAERAREYVVKLQSGDEYCRTMWRKLVDVTMQQNLETYQRLNVTLTVDDVMGESIYNAMLPGIVADLKAKGLAVESDGAIVVYLDEFKNKDGDPMGVIIQKNDGGYLYTTTDIACAKYRYETLGADRVLYYIDSRQHQHLMQAWTIVRKAGYVPDSVPLEHHMFGMMLGKDGKPFKTRSGGTIKLSDLLDEAVENADGKLRTLILEKNPDMSETELQNVIDTVGIGAVKYADLSKNRTTDYIFDWDIMLALEGNTAPYMQYAYTRTASIFKRAGISESALAGSLTIGDDREKALAVRLLQLEETLYSVAKEGTPHVMCAYLYDVAVLYSSFYENCPILNADSDAVRQSRLKLAALTARTLKLGLDTLGIKTVERM</sequence>
<feature type="short sequence motif" description="'HIGH' region" evidence="11">
    <location>
        <begin position="122"/>
        <end position="132"/>
    </location>
</feature>
<dbReference type="PRINTS" id="PR01038">
    <property type="entry name" value="TRNASYNTHARG"/>
</dbReference>
<reference evidence="15 16" key="1">
    <citation type="submission" date="2018-06" db="EMBL/GenBank/DDBJ databases">
        <authorList>
            <consortium name="Pathogen Informatics"/>
            <person name="Doyle S."/>
        </authorList>
    </citation>
    <scope>NUCLEOTIDE SEQUENCE [LARGE SCALE GENOMIC DNA]</scope>
    <source>
        <strain evidence="15 16">NCTC12151</strain>
    </source>
</reference>
<evidence type="ECO:0000256" key="3">
    <source>
        <dbReference type="ARBA" id="ARBA00011245"/>
    </source>
</evidence>
<evidence type="ECO:0000256" key="12">
    <source>
        <dbReference type="RuleBase" id="RU363038"/>
    </source>
</evidence>
<comment type="subcellular location">
    <subcellularLocation>
        <location evidence="1 11">Cytoplasm</location>
    </subcellularLocation>
</comment>
<dbReference type="InterPro" id="IPR005148">
    <property type="entry name" value="Arg-tRNA-synth_N"/>
</dbReference>
<keyword evidence="16" id="KW-1185">Reference proteome</keyword>
<evidence type="ECO:0000256" key="9">
    <source>
        <dbReference type="ARBA" id="ARBA00023146"/>
    </source>
</evidence>
<feature type="domain" description="Arginyl tRNA synthetase N-terminal" evidence="14">
    <location>
        <begin position="5"/>
        <end position="87"/>
    </location>
</feature>
<keyword evidence="5 11" id="KW-0436">Ligase</keyword>
<name>A0A2X4V7Y0_9GAMM</name>
<comment type="subunit">
    <text evidence="3 11">Monomer.</text>
</comment>
<dbReference type="Pfam" id="PF03485">
    <property type="entry name" value="Arg_tRNA_synt_N"/>
    <property type="match status" value="1"/>
</dbReference>
<evidence type="ECO:0000256" key="6">
    <source>
        <dbReference type="ARBA" id="ARBA00022741"/>
    </source>
</evidence>
<dbReference type="SUPFAM" id="SSF52374">
    <property type="entry name" value="Nucleotidylyl transferase"/>
    <property type="match status" value="1"/>
</dbReference>
<dbReference type="KEGG" id="lri:NCTC12151_02049"/>
<keyword evidence="6 11" id="KW-0547">Nucleotide-binding</keyword>
<organism evidence="15 16">
    <name type="scientific">Leminorella richardii</name>
    <dbReference type="NCBI Taxonomy" id="158841"/>
    <lineage>
        <taxon>Bacteria</taxon>
        <taxon>Pseudomonadati</taxon>
        <taxon>Pseudomonadota</taxon>
        <taxon>Gammaproteobacteria</taxon>
        <taxon>Enterobacterales</taxon>
        <taxon>Budviciaceae</taxon>
        <taxon>Leminorella</taxon>
    </lineage>
</organism>
<dbReference type="RefSeq" id="WP_111740552.1">
    <property type="nucleotide sequence ID" value="NZ_LR698987.1"/>
</dbReference>
<dbReference type="SMART" id="SM01016">
    <property type="entry name" value="Arg_tRNA_synt_N"/>
    <property type="match status" value="1"/>
</dbReference>
<dbReference type="OrthoDB" id="9803211at2"/>
<dbReference type="InterPro" id="IPR036695">
    <property type="entry name" value="Arg-tRNA-synth_N_sf"/>
</dbReference>
<dbReference type="NCBIfam" id="TIGR00456">
    <property type="entry name" value="argS"/>
    <property type="match status" value="1"/>
</dbReference>
<evidence type="ECO:0000256" key="11">
    <source>
        <dbReference type="HAMAP-Rule" id="MF_00123"/>
    </source>
</evidence>
<dbReference type="Proteomes" id="UP000249005">
    <property type="component" value="Chromosome 1"/>
</dbReference>
<dbReference type="InterPro" id="IPR001412">
    <property type="entry name" value="aa-tRNA-synth_I_CS"/>
</dbReference>
<dbReference type="InterPro" id="IPR001278">
    <property type="entry name" value="Arg-tRNA-ligase"/>
</dbReference>
<dbReference type="HAMAP" id="MF_00123">
    <property type="entry name" value="Arg_tRNA_synth"/>
    <property type="match status" value="1"/>
</dbReference>
<dbReference type="GO" id="GO:0004814">
    <property type="term" value="F:arginine-tRNA ligase activity"/>
    <property type="evidence" value="ECO:0007669"/>
    <property type="project" value="UniProtKB-UniRule"/>
</dbReference>
<evidence type="ECO:0000256" key="5">
    <source>
        <dbReference type="ARBA" id="ARBA00022598"/>
    </source>
</evidence>